<gene>
    <name evidence="2" type="ORF">Thini_1802</name>
</gene>
<proteinExistence type="predicted"/>
<dbReference type="OrthoDB" id="5605222at2"/>
<dbReference type="Gene3D" id="3.90.550.10">
    <property type="entry name" value="Spore Coat Polysaccharide Biosynthesis Protein SpsA, Chain A"/>
    <property type="match status" value="1"/>
</dbReference>
<protein>
    <submittedName>
        <fullName evidence="2">Glycosyl transferase family 2</fullName>
    </submittedName>
</protein>
<dbReference type="InterPro" id="IPR050834">
    <property type="entry name" value="Glycosyltransf_2"/>
</dbReference>
<feature type="domain" description="Glycosyltransferase 2-like" evidence="1">
    <location>
        <begin position="10"/>
        <end position="180"/>
    </location>
</feature>
<keyword evidence="2" id="KW-0808">Transferase</keyword>
<evidence type="ECO:0000313" key="3">
    <source>
        <dbReference type="Proteomes" id="UP000005317"/>
    </source>
</evidence>
<dbReference type="Proteomes" id="UP000005317">
    <property type="component" value="Unassembled WGS sequence"/>
</dbReference>
<dbReference type="InterPro" id="IPR029044">
    <property type="entry name" value="Nucleotide-diphossugar_trans"/>
</dbReference>
<dbReference type="AlphaFoldDB" id="A0A656HDD6"/>
<sequence>MTTSKTPLVSIGLPVYNREALIPKTLESLLAQTFTDFEIIISDNGSTDGTEAVCRQYAANDARIRYIRQPRNLGLLGNFNFVMKEARGKYFMWTASDDMCEKEFVGKLVEQLERDPELALVMADLKYISESGQPVKVNKLDSIRIDDVNADWESKRLLFFQYPGHKLYDCFYGMYRTEIVQSCHLPEHIWKNLVFSLEVPFLAQVAVKGKIASIDAPLKLYRYYANSSYMKEASSVKLIDKVVRGSEIWWELFVTAISSRLDWKTRVGLVLKAAYSSAKYAFAAVVPGHKPVADVPSA</sequence>
<dbReference type="PANTHER" id="PTHR43685:SF2">
    <property type="entry name" value="GLYCOSYLTRANSFERASE 2-LIKE DOMAIN-CONTAINING PROTEIN"/>
    <property type="match status" value="1"/>
</dbReference>
<organism evidence="2 3">
    <name type="scientific">Thiothrix nivea (strain ATCC 35100 / DSM 5205 / JP2)</name>
    <dbReference type="NCBI Taxonomy" id="870187"/>
    <lineage>
        <taxon>Bacteria</taxon>
        <taxon>Pseudomonadati</taxon>
        <taxon>Pseudomonadota</taxon>
        <taxon>Gammaproteobacteria</taxon>
        <taxon>Thiotrichales</taxon>
        <taxon>Thiotrichaceae</taxon>
        <taxon>Thiothrix</taxon>
    </lineage>
</organism>
<dbReference type="CDD" id="cd00761">
    <property type="entry name" value="Glyco_tranf_GTA_type"/>
    <property type="match status" value="1"/>
</dbReference>
<dbReference type="EMBL" id="JH651384">
    <property type="protein sequence ID" value="EIJ34383.1"/>
    <property type="molecule type" value="Genomic_DNA"/>
</dbReference>
<name>A0A656HDD6_THINJ</name>
<accession>A0A656HDD6</accession>
<dbReference type="GO" id="GO:0016740">
    <property type="term" value="F:transferase activity"/>
    <property type="evidence" value="ECO:0007669"/>
    <property type="project" value="UniProtKB-KW"/>
</dbReference>
<dbReference type="PANTHER" id="PTHR43685">
    <property type="entry name" value="GLYCOSYLTRANSFERASE"/>
    <property type="match status" value="1"/>
</dbReference>
<evidence type="ECO:0000313" key="2">
    <source>
        <dbReference type="EMBL" id="EIJ34383.1"/>
    </source>
</evidence>
<dbReference type="SUPFAM" id="SSF53448">
    <property type="entry name" value="Nucleotide-diphospho-sugar transferases"/>
    <property type="match status" value="1"/>
</dbReference>
<dbReference type="RefSeq" id="WP_002708314.1">
    <property type="nucleotide sequence ID" value="NZ_JH651384.1"/>
</dbReference>
<reference evidence="3" key="1">
    <citation type="journal article" date="2011" name="Stand. Genomic Sci.">
        <title>Genome sequence of the filamentous, gliding Thiothrix nivea neotype strain (JP2(T)).</title>
        <authorList>
            <person name="Lapidus A."/>
            <person name="Nolan M."/>
            <person name="Lucas S."/>
            <person name="Glavina Del Rio T."/>
            <person name="Tice H."/>
            <person name="Cheng J.F."/>
            <person name="Tapia R."/>
            <person name="Han C."/>
            <person name="Goodwin L."/>
            <person name="Pitluck S."/>
            <person name="Liolios K."/>
            <person name="Pagani I."/>
            <person name="Ivanova N."/>
            <person name="Huntemann M."/>
            <person name="Mavromatis K."/>
            <person name="Mikhailova N."/>
            <person name="Pati A."/>
            <person name="Chen A."/>
            <person name="Palaniappan K."/>
            <person name="Land M."/>
            <person name="Brambilla E.M."/>
            <person name="Rohde M."/>
            <person name="Abt B."/>
            <person name="Verbarg S."/>
            <person name="Goker M."/>
            <person name="Bristow J."/>
            <person name="Eisen J.A."/>
            <person name="Markowitz V."/>
            <person name="Hugenholtz P."/>
            <person name="Kyrpides N.C."/>
            <person name="Klenk H.P."/>
            <person name="Woyke T."/>
        </authorList>
    </citation>
    <scope>NUCLEOTIDE SEQUENCE [LARGE SCALE GENOMIC DNA]</scope>
    <source>
        <strain evidence="3">ATCC 35100 / DSM 5205 / JP2</strain>
    </source>
</reference>
<dbReference type="Pfam" id="PF00535">
    <property type="entry name" value="Glycos_transf_2"/>
    <property type="match status" value="1"/>
</dbReference>
<keyword evidence="3" id="KW-1185">Reference proteome</keyword>
<evidence type="ECO:0000259" key="1">
    <source>
        <dbReference type="Pfam" id="PF00535"/>
    </source>
</evidence>
<dbReference type="InterPro" id="IPR001173">
    <property type="entry name" value="Glyco_trans_2-like"/>
</dbReference>